<protein>
    <submittedName>
        <fullName evidence="10">Hopanoid biosynthesis associated glucosyltransferase</fullName>
    </submittedName>
</protein>
<keyword evidence="8 9" id="KW-0472">Membrane</keyword>
<reference evidence="10 11" key="1">
    <citation type="submission" date="2015-04" db="EMBL/GenBank/DDBJ databases">
        <title>Whole genome shotgun sequence of Sphingomonas changbaiensis NBRC 104936.</title>
        <authorList>
            <person name="Katano-Makiyama Y."/>
            <person name="Hosoyama A."/>
            <person name="Hashimoto M."/>
            <person name="Noguchi M."/>
            <person name="Tsuchikane K."/>
            <person name="Ohji S."/>
            <person name="Yamazoe A."/>
            <person name="Ichikawa N."/>
            <person name="Kimura A."/>
            <person name="Fujita N."/>
        </authorList>
    </citation>
    <scope>NUCLEOTIDE SEQUENCE [LARGE SCALE GENOMIC DNA]</scope>
    <source>
        <strain evidence="10 11">NBRC 104936</strain>
    </source>
</reference>
<dbReference type="OrthoDB" id="9814255at2"/>
<comment type="pathway">
    <text evidence="2">Lipid metabolism; sphingolipid metabolism.</text>
</comment>
<evidence type="ECO:0000256" key="1">
    <source>
        <dbReference type="ARBA" id="ARBA00004141"/>
    </source>
</evidence>
<dbReference type="Gene3D" id="3.90.550.10">
    <property type="entry name" value="Spore Coat Polysaccharide Biosynthesis Protein SpsA, Chain A"/>
    <property type="match status" value="1"/>
</dbReference>
<evidence type="ECO:0000313" key="10">
    <source>
        <dbReference type="EMBL" id="GAO40242.1"/>
    </source>
</evidence>
<dbReference type="InterPro" id="IPR017835">
    <property type="entry name" value="Hopen-assoc_HpnI"/>
</dbReference>
<evidence type="ECO:0000256" key="3">
    <source>
        <dbReference type="ARBA" id="ARBA00004991"/>
    </source>
</evidence>
<dbReference type="PANTHER" id="PTHR12726">
    <property type="entry name" value="CERAMIDE GLUCOSYLTRANSFERASE"/>
    <property type="match status" value="1"/>
</dbReference>
<keyword evidence="4" id="KW-0328">Glycosyltransferase</keyword>
<dbReference type="RefSeq" id="WP_046349036.1">
    <property type="nucleotide sequence ID" value="NZ_BBWU01000045.1"/>
</dbReference>
<dbReference type="InterPro" id="IPR025993">
    <property type="entry name" value="Ceramide_glucosylTrfase"/>
</dbReference>
<evidence type="ECO:0000256" key="8">
    <source>
        <dbReference type="ARBA" id="ARBA00023136"/>
    </source>
</evidence>
<dbReference type="Proteomes" id="UP000033202">
    <property type="component" value="Unassembled WGS sequence"/>
</dbReference>
<dbReference type="Pfam" id="PF13506">
    <property type="entry name" value="Glyco_transf_21"/>
    <property type="match status" value="1"/>
</dbReference>
<dbReference type="AlphaFoldDB" id="A0A0E9MR29"/>
<dbReference type="NCBIfam" id="TIGR03472">
    <property type="entry name" value="HpnI"/>
    <property type="match status" value="1"/>
</dbReference>
<keyword evidence="6 9" id="KW-0812">Transmembrane</keyword>
<dbReference type="STRING" id="1219043.SCH01S_45_00850"/>
<evidence type="ECO:0000313" key="11">
    <source>
        <dbReference type="Proteomes" id="UP000033202"/>
    </source>
</evidence>
<evidence type="ECO:0000256" key="7">
    <source>
        <dbReference type="ARBA" id="ARBA00022989"/>
    </source>
</evidence>
<name>A0A0E9MR29_9SPHN</name>
<proteinExistence type="predicted"/>
<dbReference type="PANTHER" id="PTHR12726:SF0">
    <property type="entry name" value="CERAMIDE GLUCOSYLTRANSFERASE"/>
    <property type="match status" value="1"/>
</dbReference>
<evidence type="ECO:0000256" key="6">
    <source>
        <dbReference type="ARBA" id="ARBA00022692"/>
    </source>
</evidence>
<keyword evidence="11" id="KW-1185">Reference proteome</keyword>
<comment type="pathway">
    <text evidence="3">Sphingolipid metabolism.</text>
</comment>
<sequence>MPGISHILLWAAWAIVAAAAAYLMLAAAGIAAHRARRGPGWASPPAVTVLKPLCGIEDGLEAALRSFLSQQANASLHYVFGVADPADPALALARRVAADYPGCRIDFIVDPRTHGANPKVGNLINMAVVGLGEVVVMSDDDIIAPPGSLQALIDGLAVPGVGAVTSLYRARPGAAAGAIGRLGALFIDGWFLPMAVLHARLAPLAVTYGPLTAIRRDVLERAGGLAALADNLSDDAELGRLVRAQGCTIAFAPMVVETLANDRSLSDLFSHELRWARTVRGLDPIGYLASVITHPGPIPLLLAVCSPGLASFGALLGLIGLRWMLVGLTARRFGRSFAPPGPLTLWARDQLCFAVWLAGCVVKRVEWRGRRLTVGSGALLESGARTRPVA</sequence>
<keyword evidence="5 10" id="KW-0808">Transferase</keyword>
<dbReference type="GO" id="GO:0006679">
    <property type="term" value="P:glucosylceramide biosynthetic process"/>
    <property type="evidence" value="ECO:0007669"/>
    <property type="project" value="TreeGrafter"/>
</dbReference>
<evidence type="ECO:0000256" key="4">
    <source>
        <dbReference type="ARBA" id="ARBA00022676"/>
    </source>
</evidence>
<gene>
    <name evidence="10" type="primary">hpnI</name>
    <name evidence="10" type="ORF">SCH01S_45_00850</name>
</gene>
<comment type="caution">
    <text evidence="10">The sequence shown here is derived from an EMBL/GenBank/DDBJ whole genome shotgun (WGS) entry which is preliminary data.</text>
</comment>
<evidence type="ECO:0000256" key="2">
    <source>
        <dbReference type="ARBA" id="ARBA00004760"/>
    </source>
</evidence>
<keyword evidence="7 9" id="KW-1133">Transmembrane helix</keyword>
<accession>A0A0E9MR29</accession>
<comment type="subcellular location">
    <subcellularLocation>
        <location evidence="1">Membrane</location>
        <topology evidence="1">Multi-pass membrane protein</topology>
    </subcellularLocation>
</comment>
<evidence type="ECO:0000256" key="5">
    <source>
        <dbReference type="ARBA" id="ARBA00022679"/>
    </source>
</evidence>
<dbReference type="InterPro" id="IPR029044">
    <property type="entry name" value="Nucleotide-diphossugar_trans"/>
</dbReference>
<dbReference type="GO" id="GO:0008120">
    <property type="term" value="F:ceramide glucosyltransferase activity"/>
    <property type="evidence" value="ECO:0007669"/>
    <property type="project" value="TreeGrafter"/>
</dbReference>
<organism evidence="10 11">
    <name type="scientific">Sphingomonas changbaiensis NBRC 104936</name>
    <dbReference type="NCBI Taxonomy" id="1219043"/>
    <lineage>
        <taxon>Bacteria</taxon>
        <taxon>Pseudomonadati</taxon>
        <taxon>Pseudomonadota</taxon>
        <taxon>Alphaproteobacteria</taxon>
        <taxon>Sphingomonadales</taxon>
        <taxon>Sphingomonadaceae</taxon>
        <taxon>Sphingomonas</taxon>
    </lineage>
</organism>
<dbReference type="EMBL" id="BBWU01000045">
    <property type="protein sequence ID" value="GAO40242.1"/>
    <property type="molecule type" value="Genomic_DNA"/>
</dbReference>
<feature type="transmembrane region" description="Helical" evidence="9">
    <location>
        <begin position="6"/>
        <end position="31"/>
    </location>
</feature>
<dbReference type="SUPFAM" id="SSF53448">
    <property type="entry name" value="Nucleotide-diphospho-sugar transferases"/>
    <property type="match status" value="1"/>
</dbReference>
<evidence type="ECO:0000256" key="9">
    <source>
        <dbReference type="SAM" id="Phobius"/>
    </source>
</evidence>
<dbReference type="GO" id="GO:0016020">
    <property type="term" value="C:membrane"/>
    <property type="evidence" value="ECO:0007669"/>
    <property type="project" value="UniProtKB-SubCell"/>
</dbReference>